<dbReference type="InterPro" id="IPR012910">
    <property type="entry name" value="Plug_dom"/>
</dbReference>
<dbReference type="PANTHER" id="PTHR32552">
    <property type="entry name" value="FERRICHROME IRON RECEPTOR-RELATED"/>
    <property type="match status" value="1"/>
</dbReference>
<comment type="subcellular location">
    <subcellularLocation>
        <location evidence="1">Cell outer membrane</location>
        <topology evidence="1">Multi-pass membrane protein</topology>
    </subcellularLocation>
</comment>
<evidence type="ECO:0000256" key="11">
    <source>
        <dbReference type="SAM" id="MobiDB-lite"/>
    </source>
</evidence>
<dbReference type="GO" id="GO:0009279">
    <property type="term" value="C:cell outer membrane"/>
    <property type="evidence" value="ECO:0007669"/>
    <property type="project" value="UniProtKB-SubCell"/>
</dbReference>
<dbReference type="KEGG" id="slom:PXH66_10200"/>
<dbReference type="Proteomes" id="UP001218638">
    <property type="component" value="Chromosome"/>
</dbReference>
<evidence type="ECO:0000256" key="1">
    <source>
        <dbReference type="ARBA" id="ARBA00004571"/>
    </source>
</evidence>
<keyword evidence="13" id="KW-0675">Receptor</keyword>
<dbReference type="InterPro" id="IPR039426">
    <property type="entry name" value="TonB-dep_rcpt-like"/>
</dbReference>
<keyword evidence="4" id="KW-0410">Iron transport</keyword>
<feature type="domain" description="TonB-dependent receptor plug" evidence="12">
    <location>
        <begin position="37"/>
        <end position="168"/>
    </location>
</feature>
<evidence type="ECO:0000256" key="10">
    <source>
        <dbReference type="ARBA" id="ARBA00023237"/>
    </source>
</evidence>
<dbReference type="Gene3D" id="2.170.130.10">
    <property type="entry name" value="TonB-dependent receptor, plug domain"/>
    <property type="match status" value="1"/>
</dbReference>
<dbReference type="PANTHER" id="PTHR32552:SF68">
    <property type="entry name" value="FERRICHROME OUTER MEMBRANE TRANSPORTER_PHAGE RECEPTOR"/>
    <property type="match status" value="1"/>
</dbReference>
<proteinExistence type="predicted"/>
<dbReference type="GO" id="GO:0015344">
    <property type="term" value="F:siderophore uptake transmembrane transporter activity"/>
    <property type="evidence" value="ECO:0007669"/>
    <property type="project" value="TreeGrafter"/>
</dbReference>
<evidence type="ECO:0000256" key="8">
    <source>
        <dbReference type="ARBA" id="ARBA00023065"/>
    </source>
</evidence>
<sequence length="1047" mass="117109">MSEEDIVMLSVFSVDVSEDKGYRATNSISGTSLNTAIQDLPMPLEVITAEFVDDLAATDFEEALSYTSGVFTDENRESSGDNSRGANASYSAELSPSTRGGLGGSFSNAISIRGYNVQFQNRMGFRVGGTVSEYGVTLGGVLDSLNYERLEVVRGPSSLLYGIGVLSGIVNIIPERPLPEQKTTLSASMGNFGFKRFTAETTGPLAASWIPGDLRYRIGLAQEEREHWTDFRTKDLDYLVGQIDYSPWSSTNIFLEYQRANTRYGGTGTQYLYDDLSGIAYGGELRNEFNEQYNWSRDFSGVGPEYRISGPDTFEERDEWNFLANLDIEPIEGLTLNMGGYWGGQDTDDFDVRIRTINNQESNIFVKRRVRRPDGTYRTILQYVPDRFIQTFENPPSPVFPDTNDNKTARAYWSNSVRSGVFEQYRVRANYQFETPFLGGPAQHNILFGRHDIKDTIDYPVGAELVTRMFTPVNLASNPDGDPSDEDSIVFRDIYETEPYQYNGELLAQPGREYQQTDLWYTGHYAIYQGRFWDDRMMFIGGVRHDRYQGLEKEYDRQNGVAGLIENPENETYGFLSEEYNFDEPIRVTTSTFALRYDIREGLAAYGLVAEGVSPNTGALDGNDDFIDAERSLSKEIGVKWDLAGGKLSGTLSVYEIERDNAIWRLEGAPTPANWVGGSNRGNNRARPLIDFEAAAILDGTAPLSYAVDSVYFDAADLQVDPVTRKYKDGILAVESTSNSSAEPRVVVFLDYNKLDAAGFRDEIEEAFADVGKTRSTLGDGYDPIRYDRSQGTYFGINPSEYGATNVTFSDRARGVDTQLVYAPIENWQVIFNYAYTTREVTDPFDLVAAVDQLTGVEFGTEYDLWVRTFGRAAYGLEEIDDDGDGLPDRILKDGQPVSMTNIVPADSAAGGIEGTSLYFGAAHEASVWNKYTFVEGPLRKLSLLAGVRYTGPRPTTTSVGGSDLAENLYGTPDTETRINVDLGLVYNLRWKKTDWRFALNVYNVLNDQKGYTETSYVNVEDGSIEKRRTEVFYSPISYRLSARMSF</sequence>
<name>A0AAF0CSD2_9BACT</name>
<evidence type="ECO:0000256" key="3">
    <source>
        <dbReference type="ARBA" id="ARBA00022452"/>
    </source>
</evidence>
<feature type="compositionally biased region" description="Polar residues" evidence="11">
    <location>
        <begin position="80"/>
        <end position="98"/>
    </location>
</feature>
<evidence type="ECO:0000259" key="12">
    <source>
        <dbReference type="Pfam" id="PF07715"/>
    </source>
</evidence>
<feature type="region of interest" description="Disordered" evidence="11">
    <location>
        <begin position="71"/>
        <end position="99"/>
    </location>
</feature>
<keyword evidence="7" id="KW-0408">Iron</keyword>
<keyword evidence="2" id="KW-0813">Transport</keyword>
<evidence type="ECO:0000256" key="5">
    <source>
        <dbReference type="ARBA" id="ARBA00022692"/>
    </source>
</evidence>
<evidence type="ECO:0000256" key="4">
    <source>
        <dbReference type="ARBA" id="ARBA00022496"/>
    </source>
</evidence>
<reference evidence="13" key="1">
    <citation type="submission" date="2023-03" db="EMBL/GenBank/DDBJ databases">
        <title>Lomoglobus Profundus gen. nov., sp. nov., a novel member of the phylum Verrucomicrobia, isolated from deep-marine sediment of South China Sea.</title>
        <authorList>
            <person name="Ahmad T."/>
            <person name="Ishaq S.E."/>
            <person name="Wang F."/>
        </authorList>
    </citation>
    <scope>NUCLEOTIDE SEQUENCE</scope>
    <source>
        <strain evidence="13">LMO-M01</strain>
    </source>
</reference>
<keyword evidence="3" id="KW-1134">Transmembrane beta strand</keyword>
<evidence type="ECO:0000313" key="13">
    <source>
        <dbReference type="EMBL" id="WED67223.1"/>
    </source>
</evidence>
<keyword evidence="6" id="KW-0732">Signal</keyword>
<dbReference type="Pfam" id="PF07715">
    <property type="entry name" value="Plug"/>
    <property type="match status" value="1"/>
</dbReference>
<dbReference type="RefSeq" id="WP_330931486.1">
    <property type="nucleotide sequence ID" value="NZ_CP119075.1"/>
</dbReference>
<evidence type="ECO:0000256" key="7">
    <source>
        <dbReference type="ARBA" id="ARBA00023004"/>
    </source>
</evidence>
<organism evidence="13 14">
    <name type="scientific">Synoicihabitans lomoniglobus</name>
    <dbReference type="NCBI Taxonomy" id="2909285"/>
    <lineage>
        <taxon>Bacteria</taxon>
        <taxon>Pseudomonadati</taxon>
        <taxon>Verrucomicrobiota</taxon>
        <taxon>Opitutia</taxon>
        <taxon>Opitutales</taxon>
        <taxon>Opitutaceae</taxon>
        <taxon>Synoicihabitans</taxon>
    </lineage>
</organism>
<evidence type="ECO:0000256" key="6">
    <source>
        <dbReference type="ARBA" id="ARBA00022729"/>
    </source>
</evidence>
<gene>
    <name evidence="13" type="ORF">PXH66_10200</name>
</gene>
<dbReference type="Gene3D" id="2.40.170.20">
    <property type="entry name" value="TonB-dependent receptor, beta-barrel domain"/>
    <property type="match status" value="2"/>
</dbReference>
<dbReference type="AlphaFoldDB" id="A0AAF0CSD2"/>
<keyword evidence="8" id="KW-0406">Ion transport</keyword>
<protein>
    <submittedName>
        <fullName evidence="13">TonB-dependent receptor plug domain-containing protein</fullName>
    </submittedName>
</protein>
<evidence type="ECO:0000256" key="9">
    <source>
        <dbReference type="ARBA" id="ARBA00023136"/>
    </source>
</evidence>
<dbReference type="InterPro" id="IPR036942">
    <property type="entry name" value="Beta-barrel_TonB_sf"/>
</dbReference>
<keyword evidence="10" id="KW-0998">Cell outer membrane</keyword>
<dbReference type="EMBL" id="CP119075">
    <property type="protein sequence ID" value="WED67223.1"/>
    <property type="molecule type" value="Genomic_DNA"/>
</dbReference>
<evidence type="ECO:0000313" key="14">
    <source>
        <dbReference type="Proteomes" id="UP001218638"/>
    </source>
</evidence>
<evidence type="ECO:0000256" key="2">
    <source>
        <dbReference type="ARBA" id="ARBA00022448"/>
    </source>
</evidence>
<keyword evidence="5" id="KW-0812">Transmembrane</keyword>
<keyword evidence="14" id="KW-1185">Reference proteome</keyword>
<keyword evidence="9" id="KW-0472">Membrane</keyword>
<dbReference type="InterPro" id="IPR037066">
    <property type="entry name" value="Plug_dom_sf"/>
</dbReference>
<dbReference type="SUPFAM" id="SSF56935">
    <property type="entry name" value="Porins"/>
    <property type="match status" value="1"/>
</dbReference>
<accession>A0AAF0CSD2</accession>